<feature type="signal peptide" evidence="1">
    <location>
        <begin position="1"/>
        <end position="40"/>
    </location>
</feature>
<dbReference type="InterPro" id="IPR034007">
    <property type="entry name" value="CTLD_bac"/>
</dbReference>
<sequence>MKNYHWFRFFSKNTSVEQVTPIKNLRLAILLLASLSFSQAAIQCKDYNDFKQFNGHYYTATVQKMTFEDARKLAEDSGGYLAIPDSKAENDFLSSLFRGGQYAWIGVYDPSYISNYCVEGNAGCIYDDSRFKTVKGSPLTYKNWAQTQPDNLLKKYDIVNGKERVSPLGEHWVAMASPSGQWSDQGNHFGDTNNPVRNYALLEFDKIPDCAGGDGGGDGGHSATDTMQCNTNFSDDPNFKLTNGQGQSIACLQNSQQKYFCPAQLTQCVNSDDAVDGSSEKIEGGVLKTSKTKVRFTFSNSIRYSAWQVVTNDIYITDIDAIDSFKLVYAGADDWVVPFAPNSTVTVIRNEPNNTKDALDYIPYRPIDANYDRPNDNYGGLFRFSGKNLNIELKQYLHTGVNKSVAFFATVGRGAWQLTYEATGKDISCSNFGRNLNCTEERKTIPFPFSAYKYTCPAGYQPKEQGGVCSPQSVDDLIDTNGDGIGDSCNSSIAPAKNCLGVKRTCPFNSSRECVLIDNKYQCSPFPCFKGVSDIEDTDTPVGVNDANNNGWNDDGTCSGQIIIFNGQDNRCKNWDMFGGLFGGGCCDKNNVFLGLVACKEDEKKLARLNNAGKCHEVGTYCSKKISLGFTKICIEKKKSFCCFNSKLARIFNEQGRSQLGKGWGSPKSTQCRGFKPEEFQKLDFSEIDLSEFIADIVGSFDTGKIQADSVKIQEKIQNNIENATKKPTN</sequence>
<feature type="chain" id="PRO_5042217980" evidence="1">
    <location>
        <begin position="41"/>
        <end position="730"/>
    </location>
</feature>
<dbReference type="SUPFAM" id="SSF56436">
    <property type="entry name" value="C-type lectin-like"/>
    <property type="match status" value="1"/>
</dbReference>
<dbReference type="InterPro" id="IPR051004">
    <property type="entry name" value="DC-SIGN_domain-containing"/>
</dbReference>
<dbReference type="PANTHER" id="PTHR22802">
    <property type="entry name" value="C-TYPE LECTIN SUPERFAMILY MEMBER"/>
    <property type="match status" value="1"/>
</dbReference>
<feature type="domain" description="C-type lectin" evidence="2">
    <location>
        <begin position="53"/>
        <end position="184"/>
    </location>
</feature>
<dbReference type="CDD" id="cd03603">
    <property type="entry name" value="CLECT_VCBS"/>
    <property type="match status" value="1"/>
</dbReference>
<dbReference type="InterPro" id="IPR001304">
    <property type="entry name" value="C-type_lectin-like"/>
</dbReference>
<evidence type="ECO:0000256" key="1">
    <source>
        <dbReference type="SAM" id="SignalP"/>
    </source>
</evidence>
<protein>
    <submittedName>
        <fullName evidence="3">Conjugal transfer protein TraN</fullName>
    </submittedName>
</protein>
<dbReference type="Proteomes" id="UP000239717">
    <property type="component" value="Chromosome"/>
</dbReference>
<dbReference type="AlphaFoldDB" id="A0AAD0MFJ3"/>
<dbReference type="InterPro" id="IPR014121">
    <property type="entry name" value="TraN_Ftype"/>
</dbReference>
<dbReference type="PANTHER" id="PTHR22802:SF458">
    <property type="entry name" value="C-TYPE LECTIN DOMAIN-CONTAINING PROTEIN"/>
    <property type="match status" value="1"/>
</dbReference>
<proteinExistence type="predicted"/>
<evidence type="ECO:0000313" key="4">
    <source>
        <dbReference type="Proteomes" id="UP000239717"/>
    </source>
</evidence>
<dbReference type="EMBL" id="CP027403">
    <property type="protein sequence ID" value="AVL47305.1"/>
    <property type="molecule type" value="Genomic_DNA"/>
</dbReference>
<organism evidence="3 4">
    <name type="scientific">Campylobacter jejuni subsp. doylei</name>
    <dbReference type="NCBI Taxonomy" id="32021"/>
    <lineage>
        <taxon>Bacteria</taxon>
        <taxon>Pseudomonadati</taxon>
        <taxon>Campylobacterota</taxon>
        <taxon>Epsilonproteobacteria</taxon>
        <taxon>Campylobacterales</taxon>
        <taxon>Campylobacteraceae</taxon>
        <taxon>Campylobacter</taxon>
    </lineage>
</organism>
<accession>A0AAD0MFJ3</accession>
<keyword evidence="1" id="KW-0732">Signal</keyword>
<reference evidence="4" key="1">
    <citation type="submission" date="2018-03" db="EMBL/GenBank/DDBJ databases">
        <title>FDA dAtabase for Regulatory Grade micrObial Sequences (FDA-ARGOS): Supporting development and validation of Infectious Disease Dx tests.</title>
        <authorList>
            <person name="Kerrigan L."/>
            <person name="Tallon L."/>
            <person name="Sadzewicz L."/>
            <person name="Sengamalay N."/>
            <person name="Ott S."/>
            <person name="Godinez A."/>
            <person name="Nagaraj S."/>
            <person name="Vavikolanu K."/>
            <person name="Vyas G."/>
            <person name="Nadendla S."/>
            <person name="George J."/>
            <person name="Sichtig H."/>
        </authorList>
    </citation>
    <scope>NUCLEOTIDE SEQUENCE [LARGE SCALE GENOMIC DNA]</scope>
    <source>
        <strain evidence="4">FDAARGOS_295</strain>
    </source>
</reference>
<evidence type="ECO:0000259" key="2">
    <source>
        <dbReference type="PROSITE" id="PS50041"/>
    </source>
</evidence>
<dbReference type="Pfam" id="PF00059">
    <property type="entry name" value="Lectin_C"/>
    <property type="match status" value="1"/>
</dbReference>
<dbReference type="InterPro" id="IPR016187">
    <property type="entry name" value="CTDL_fold"/>
</dbReference>
<dbReference type="Gene3D" id="3.10.100.10">
    <property type="entry name" value="Mannose-Binding Protein A, subunit A"/>
    <property type="match status" value="1"/>
</dbReference>
<name>A0AAD0MFJ3_CAMJU</name>
<dbReference type="InterPro" id="IPR016186">
    <property type="entry name" value="C-type_lectin-like/link_sf"/>
</dbReference>
<evidence type="ECO:0000313" key="3">
    <source>
        <dbReference type="EMBL" id="AVL47305.1"/>
    </source>
</evidence>
<dbReference type="PROSITE" id="PS50041">
    <property type="entry name" value="C_TYPE_LECTIN_2"/>
    <property type="match status" value="1"/>
</dbReference>
<dbReference type="Pfam" id="PF06986">
    <property type="entry name" value="F_T4SS_TraN"/>
    <property type="match status" value="1"/>
</dbReference>
<gene>
    <name evidence="3" type="ORF">CEP74_05740</name>
</gene>
<dbReference type="SMART" id="SM00034">
    <property type="entry name" value="CLECT"/>
    <property type="match status" value="1"/>
</dbReference>